<dbReference type="AlphaFoldDB" id="A0A602UY24"/>
<sequence length="174" mass="17938">MTLNKAILLVLAFCLALLAAGHPPVQAVTTTATVTINANFTAPPCTLTVPPTVSLGSILPGTQSYRPFTVNIECPVPVSSVIYGQQMGSTTIPGNSTRMAMTGPAGSSGTPAEFWLNVEGKDIDLTGDGATDAKLGFCAGTDKRSCTLTPSTLVVADTPRGQTSATVRFSVMYP</sequence>
<organism evidence="2">
    <name type="scientific">Salmonella enterica subsp. enterica serovar Javiana</name>
    <dbReference type="NCBI Taxonomy" id="363569"/>
    <lineage>
        <taxon>Bacteria</taxon>
        <taxon>Pseudomonadati</taxon>
        <taxon>Pseudomonadota</taxon>
        <taxon>Gammaproteobacteria</taxon>
        <taxon>Enterobacterales</taxon>
        <taxon>Enterobacteriaceae</taxon>
        <taxon>Salmonella</taxon>
    </lineage>
</organism>
<comment type="caution">
    <text evidence="2">The sequence shown here is derived from an EMBL/GenBank/DDBJ whole genome shotgun (WGS) entry which is preliminary data.</text>
</comment>
<gene>
    <name evidence="2" type="ORF">G4I81_003239</name>
</gene>
<dbReference type="RefSeq" id="WP_015406442.1">
    <property type="nucleotide sequence ID" value="NZ_CP154882.1"/>
</dbReference>
<keyword evidence="1" id="KW-0732">Signal</keyword>
<feature type="signal peptide" evidence="1">
    <location>
        <begin position="1"/>
        <end position="27"/>
    </location>
</feature>
<evidence type="ECO:0000256" key="1">
    <source>
        <dbReference type="SAM" id="SignalP"/>
    </source>
</evidence>
<feature type="chain" id="PRO_5030145130" evidence="1">
    <location>
        <begin position="28"/>
        <end position="174"/>
    </location>
</feature>
<dbReference type="SUPFAM" id="SSF49401">
    <property type="entry name" value="Bacterial adhesins"/>
    <property type="match status" value="1"/>
</dbReference>
<proteinExistence type="predicted"/>
<dbReference type="InterPro" id="IPR008966">
    <property type="entry name" value="Adhesion_dom_sf"/>
</dbReference>
<dbReference type="EMBL" id="DAASMX010000030">
    <property type="protein sequence ID" value="HAE6182494.1"/>
    <property type="molecule type" value="Genomic_DNA"/>
</dbReference>
<reference evidence="2" key="1">
    <citation type="journal article" date="2018" name="Genome Biol.">
        <title>SKESA: strategic k-mer extension for scrupulous assemblies.</title>
        <authorList>
            <person name="Souvorov A."/>
            <person name="Agarwala R."/>
            <person name="Lipman D.J."/>
        </authorList>
    </citation>
    <scope>NUCLEOTIDE SEQUENCE</scope>
    <source>
        <strain evidence="2">13-0119</strain>
    </source>
</reference>
<reference evidence="2" key="2">
    <citation type="submission" date="2018-07" db="EMBL/GenBank/DDBJ databases">
        <authorList>
            <consortium name="NCBI Pathogen Detection Project"/>
        </authorList>
    </citation>
    <scope>NUCLEOTIDE SEQUENCE</scope>
    <source>
        <strain evidence="2">13-0119</strain>
    </source>
</reference>
<accession>A0A602UY24</accession>
<protein>
    <submittedName>
        <fullName evidence="2">Fimbrial protein</fullName>
    </submittedName>
</protein>
<name>A0A602UY24_SALET</name>
<evidence type="ECO:0000313" key="2">
    <source>
        <dbReference type="EMBL" id="HAE6182494.1"/>
    </source>
</evidence>